<dbReference type="RefSeq" id="WP_200131782.1">
    <property type="nucleotide sequence ID" value="NZ_JAEHOI010000005.1"/>
</dbReference>
<protein>
    <recommendedName>
        <fullName evidence="6">DUF4352 domain-containing protein</fullName>
    </recommendedName>
</protein>
<evidence type="ECO:0000256" key="1">
    <source>
        <dbReference type="ARBA" id="ARBA00022729"/>
    </source>
</evidence>
<organism evidence="4 5">
    <name type="scientific">Leucobacter edaphi</name>
    <dbReference type="NCBI Taxonomy" id="2796472"/>
    <lineage>
        <taxon>Bacteria</taxon>
        <taxon>Bacillati</taxon>
        <taxon>Actinomycetota</taxon>
        <taxon>Actinomycetes</taxon>
        <taxon>Micrococcales</taxon>
        <taxon>Microbacteriaceae</taxon>
        <taxon>Leucobacter</taxon>
    </lineage>
</organism>
<accession>A0A934QBV2</accession>
<feature type="region of interest" description="Disordered" evidence="2">
    <location>
        <begin position="53"/>
        <end position="96"/>
    </location>
</feature>
<keyword evidence="3" id="KW-1133">Transmembrane helix</keyword>
<comment type="caution">
    <text evidence="4">The sequence shown here is derived from an EMBL/GenBank/DDBJ whole genome shotgun (WGS) entry which is preliminary data.</text>
</comment>
<name>A0A934QBV2_9MICO</name>
<keyword evidence="3" id="KW-0472">Membrane</keyword>
<proteinExistence type="predicted"/>
<keyword evidence="3" id="KW-0812">Transmembrane</keyword>
<evidence type="ECO:0008006" key="6">
    <source>
        <dbReference type="Google" id="ProtNLM"/>
    </source>
</evidence>
<evidence type="ECO:0000313" key="4">
    <source>
        <dbReference type="EMBL" id="MBK0421568.1"/>
    </source>
</evidence>
<keyword evidence="5" id="KW-1185">Reference proteome</keyword>
<reference evidence="4" key="1">
    <citation type="submission" date="2020-12" db="EMBL/GenBank/DDBJ databases">
        <title>Leucobacter sp. CAS2, isolated from Chromium sludge.</title>
        <authorList>
            <person name="Xu Z."/>
        </authorList>
    </citation>
    <scope>NUCLEOTIDE SEQUENCE</scope>
    <source>
        <strain evidence="4">CSA2</strain>
    </source>
</reference>
<keyword evidence="1" id="KW-0732">Signal</keyword>
<feature type="transmembrane region" description="Helical" evidence="3">
    <location>
        <begin position="25"/>
        <end position="46"/>
    </location>
</feature>
<evidence type="ECO:0000313" key="5">
    <source>
        <dbReference type="Proteomes" id="UP000618733"/>
    </source>
</evidence>
<sequence length="240" mass="25179">MTNDETTVEAGPVTDLPVRGRGRMITFLSVAGAAGLLVGSALGYVVGANSVGERGTAASPTDEAASSTESDSSVSPETETGFGAAESDPHLSERGNPIKRVGEVAALGQNEADEVSFTVTKITLDPTCSGEYPQEPKNGHFIRLDVQVESTKQGTGDFDFAFWKWIRPDGTTANVDPGQDGNGYMCLADSESLPRYIGPAEKATGSIVLDVPDTHGTLIAQPSYAGMTGAWHWEWAVPAE</sequence>
<dbReference type="InterPro" id="IPR029050">
    <property type="entry name" value="Immunoprotect_excell_Ig-like"/>
</dbReference>
<feature type="compositionally biased region" description="Low complexity" evidence="2">
    <location>
        <begin position="61"/>
        <end position="80"/>
    </location>
</feature>
<evidence type="ECO:0000256" key="3">
    <source>
        <dbReference type="SAM" id="Phobius"/>
    </source>
</evidence>
<dbReference type="EMBL" id="JAEHOI010000005">
    <property type="protein sequence ID" value="MBK0421568.1"/>
    <property type="molecule type" value="Genomic_DNA"/>
</dbReference>
<dbReference type="Gene3D" id="2.60.40.1240">
    <property type="match status" value="1"/>
</dbReference>
<gene>
    <name evidence="4" type="ORF">JD292_05730</name>
</gene>
<dbReference type="AlphaFoldDB" id="A0A934QBV2"/>
<dbReference type="Proteomes" id="UP000618733">
    <property type="component" value="Unassembled WGS sequence"/>
</dbReference>
<evidence type="ECO:0000256" key="2">
    <source>
        <dbReference type="SAM" id="MobiDB-lite"/>
    </source>
</evidence>